<dbReference type="Pfam" id="PF07385">
    <property type="entry name" value="Lyx_isomer"/>
    <property type="match status" value="1"/>
</dbReference>
<keyword evidence="10" id="KW-1185">Reference proteome</keyword>
<dbReference type="RefSeq" id="WP_244727408.1">
    <property type="nucleotide sequence ID" value="NZ_JALIRP010000007.1"/>
</dbReference>
<comment type="cofactor">
    <cofactor evidence="1">
        <name>Mn(2+)</name>
        <dbReference type="ChEBI" id="CHEBI:29035"/>
    </cofactor>
</comment>
<evidence type="ECO:0000256" key="4">
    <source>
        <dbReference type="ARBA" id="ARBA00023235"/>
    </source>
</evidence>
<evidence type="ECO:0000256" key="5">
    <source>
        <dbReference type="ARBA" id="ARBA00023277"/>
    </source>
</evidence>
<evidence type="ECO:0000256" key="8">
    <source>
        <dbReference type="ARBA" id="ARBA00044972"/>
    </source>
</evidence>
<dbReference type="EC" id="5.3.1.15" evidence="8"/>
<evidence type="ECO:0000313" key="9">
    <source>
        <dbReference type="EMBL" id="MCJ8013689.1"/>
    </source>
</evidence>
<keyword evidence="5" id="KW-0119">Carbohydrate metabolism</keyword>
<dbReference type="Gene3D" id="2.60.120.10">
    <property type="entry name" value="Jelly Rolls"/>
    <property type="match status" value="1"/>
</dbReference>
<dbReference type="InterPro" id="IPR011051">
    <property type="entry name" value="RmlC_Cupin_sf"/>
</dbReference>
<keyword evidence="3" id="KW-0464">Manganese</keyword>
<reference evidence="9" key="1">
    <citation type="submission" date="2022-04" db="EMBL/GenBank/DDBJ databases">
        <title>Paenibacillus mangrovi sp. nov., a novel endophytic bacterium isolated from bark of Kandelia candel.</title>
        <authorList>
            <person name="Tuo L."/>
        </authorList>
    </citation>
    <scope>NUCLEOTIDE SEQUENCE</scope>
    <source>
        <strain evidence="9">KQZ6P-2</strain>
    </source>
</reference>
<dbReference type="Proteomes" id="UP001139347">
    <property type="component" value="Unassembled WGS sequence"/>
</dbReference>
<keyword evidence="2" id="KW-0479">Metal-binding</keyword>
<comment type="caution">
    <text evidence="9">The sequence shown here is derived from an EMBL/GenBank/DDBJ whole genome shotgun (WGS) entry which is preliminary data.</text>
</comment>
<comment type="catalytic activity">
    <reaction evidence="6">
        <text>D-lyxose = D-xylulose</text>
        <dbReference type="Rhea" id="RHEA:14201"/>
        <dbReference type="ChEBI" id="CHEBI:16789"/>
        <dbReference type="ChEBI" id="CHEBI:17140"/>
        <dbReference type="EC" id="5.3.1.15"/>
    </reaction>
</comment>
<sequence length="184" mass="20699">MMRSEARRAQARTSEMFARAGIVLSAEEQSQIEVAGFGLGNLEEQGLELITYVNTDRYCAKELVLFPRQTCPEHLHPSVHGEPGKMETFRCRWGCVYLYVEGEKTTEIQAIVPAGSESCYTVFHEIVLHPGEQHTIPPGTKHWFQGGPEGAIVSEFSSTSRDEFDIFTDPKIARMPVIVEDEEH</sequence>
<evidence type="ECO:0000313" key="10">
    <source>
        <dbReference type="Proteomes" id="UP001139347"/>
    </source>
</evidence>
<dbReference type="EMBL" id="JALIRP010000007">
    <property type="protein sequence ID" value="MCJ8013689.1"/>
    <property type="molecule type" value="Genomic_DNA"/>
</dbReference>
<accession>A0A9X1WRE2</accession>
<dbReference type="GO" id="GO:0046872">
    <property type="term" value="F:metal ion binding"/>
    <property type="evidence" value="ECO:0007669"/>
    <property type="project" value="UniProtKB-KW"/>
</dbReference>
<name>A0A9X1WRE2_9BACL</name>
<evidence type="ECO:0000256" key="1">
    <source>
        <dbReference type="ARBA" id="ARBA00001936"/>
    </source>
</evidence>
<dbReference type="InterPro" id="IPR014710">
    <property type="entry name" value="RmlC-like_jellyroll"/>
</dbReference>
<proteinExistence type="inferred from homology"/>
<dbReference type="GO" id="GO:0047828">
    <property type="term" value="F:D-lyxose ketol-isomerase activity"/>
    <property type="evidence" value="ECO:0007669"/>
    <property type="project" value="UniProtKB-EC"/>
</dbReference>
<dbReference type="CDD" id="cd20308">
    <property type="entry name" value="cupin_YdaE"/>
    <property type="match status" value="1"/>
</dbReference>
<protein>
    <recommendedName>
        <fullName evidence="8">D-lyxose ketol-isomerase</fullName>
        <ecNumber evidence="8">5.3.1.15</ecNumber>
    </recommendedName>
</protein>
<organism evidence="9 10">
    <name type="scientific">Paenibacillus mangrovi</name>
    <dbReference type="NCBI Taxonomy" id="2931978"/>
    <lineage>
        <taxon>Bacteria</taxon>
        <taxon>Bacillati</taxon>
        <taxon>Bacillota</taxon>
        <taxon>Bacilli</taxon>
        <taxon>Bacillales</taxon>
        <taxon>Paenibacillaceae</taxon>
        <taxon>Paenibacillus</taxon>
    </lineage>
</organism>
<keyword evidence="4 9" id="KW-0413">Isomerase</keyword>
<gene>
    <name evidence="9" type="ORF">MUG84_18345</name>
</gene>
<evidence type="ECO:0000256" key="2">
    <source>
        <dbReference type="ARBA" id="ARBA00022723"/>
    </source>
</evidence>
<dbReference type="AlphaFoldDB" id="A0A9X1WRE2"/>
<comment type="similarity">
    <text evidence="7">Belongs to the D-lyxose ketol-isomerase family.</text>
</comment>
<evidence type="ECO:0000256" key="6">
    <source>
        <dbReference type="ARBA" id="ARBA00044907"/>
    </source>
</evidence>
<evidence type="ECO:0000256" key="7">
    <source>
        <dbReference type="ARBA" id="ARBA00044951"/>
    </source>
</evidence>
<evidence type="ECO:0000256" key="3">
    <source>
        <dbReference type="ARBA" id="ARBA00023211"/>
    </source>
</evidence>
<dbReference type="SUPFAM" id="SSF51182">
    <property type="entry name" value="RmlC-like cupins"/>
    <property type="match status" value="1"/>
</dbReference>
<dbReference type="InterPro" id="IPR010864">
    <property type="entry name" value="D-lyxose_isomer"/>
</dbReference>